<reference evidence="2" key="1">
    <citation type="submission" date="2021-02" db="EMBL/GenBank/DDBJ databases">
        <authorList>
            <person name="Nowell W R."/>
        </authorList>
    </citation>
    <scope>NUCLEOTIDE SEQUENCE</scope>
</reference>
<proteinExistence type="predicted"/>
<organism evidence="2 3">
    <name type="scientific">Rotaria socialis</name>
    <dbReference type="NCBI Taxonomy" id="392032"/>
    <lineage>
        <taxon>Eukaryota</taxon>
        <taxon>Metazoa</taxon>
        <taxon>Spiralia</taxon>
        <taxon>Gnathifera</taxon>
        <taxon>Rotifera</taxon>
        <taxon>Eurotatoria</taxon>
        <taxon>Bdelloidea</taxon>
        <taxon>Philodinida</taxon>
        <taxon>Philodinidae</taxon>
        <taxon>Rotaria</taxon>
    </lineage>
</organism>
<gene>
    <name evidence="1" type="ORF">KIK155_LOCUS21733</name>
    <name evidence="2" type="ORF">TOA249_LOCUS14634</name>
</gene>
<evidence type="ECO:0000313" key="1">
    <source>
        <dbReference type="EMBL" id="CAF3617347.1"/>
    </source>
</evidence>
<sequence length="114" mass="13249">MAVALQSSASNNTTLNTRHYYNNLETYSLLWLGASVNSQENIDAQQKLRSSINHLESFKQSDQCEKYIRSLSSPDRIILIVRDRLGQKLVPRIHQLRQIFSIHVYGMRKQKNQC</sequence>
<comment type="caution">
    <text evidence="2">The sequence shown here is derived from an EMBL/GenBank/DDBJ whole genome shotgun (WGS) entry which is preliminary data.</text>
</comment>
<evidence type="ECO:0000313" key="2">
    <source>
        <dbReference type="EMBL" id="CAF4660078.1"/>
    </source>
</evidence>
<dbReference type="Proteomes" id="UP000663865">
    <property type="component" value="Unassembled WGS sequence"/>
</dbReference>
<dbReference type="EMBL" id="CAJNYV010003857">
    <property type="protein sequence ID" value="CAF3617347.1"/>
    <property type="molecule type" value="Genomic_DNA"/>
</dbReference>
<dbReference type="AlphaFoldDB" id="A0A821G3N8"/>
<dbReference type="Proteomes" id="UP000663838">
    <property type="component" value="Unassembled WGS sequence"/>
</dbReference>
<protein>
    <submittedName>
        <fullName evidence="2">Uncharacterized protein</fullName>
    </submittedName>
</protein>
<dbReference type="EMBL" id="CAJOBS010000917">
    <property type="protein sequence ID" value="CAF4660078.1"/>
    <property type="molecule type" value="Genomic_DNA"/>
</dbReference>
<name>A0A821G3N8_9BILA</name>
<evidence type="ECO:0000313" key="3">
    <source>
        <dbReference type="Proteomes" id="UP000663838"/>
    </source>
</evidence>
<accession>A0A821G3N8</accession>